<dbReference type="Proteomes" id="UP000095706">
    <property type="component" value="Unassembled WGS sequence"/>
</dbReference>
<reference evidence="4" key="3">
    <citation type="submission" date="2022-01" db="EMBL/GenBank/DDBJ databases">
        <title>Collection of gut derived symbiotic bacterial strains cultured from healthy donors.</title>
        <authorList>
            <person name="Lin H."/>
            <person name="Kohout C."/>
            <person name="Waligurski E."/>
            <person name="Pamer E.G."/>
        </authorList>
    </citation>
    <scope>NUCLEOTIDE SEQUENCE</scope>
    <source>
        <strain evidence="4">DFI.5.49</strain>
    </source>
</reference>
<dbReference type="RefSeq" id="WP_022461427.1">
    <property type="nucleotide sequence ID" value="NZ_CABJFB010000007.1"/>
</dbReference>
<protein>
    <submittedName>
        <fullName evidence="3">Uncharacterized protein</fullName>
    </submittedName>
</protein>
<evidence type="ECO:0000313" key="7">
    <source>
        <dbReference type="Proteomes" id="UP000737612"/>
    </source>
</evidence>
<organism evidence="3 7">
    <name type="scientific">Fusicatenibacter saccharivorans</name>
    <dbReference type="NCBI Taxonomy" id="1150298"/>
    <lineage>
        <taxon>Bacteria</taxon>
        <taxon>Bacillati</taxon>
        <taxon>Bacillota</taxon>
        <taxon>Clostridia</taxon>
        <taxon>Lachnospirales</taxon>
        <taxon>Lachnospiraceae</taxon>
        <taxon>Fusicatenibacter</taxon>
    </lineage>
</organism>
<dbReference type="GeneID" id="79856899"/>
<reference evidence="5 6" key="1">
    <citation type="submission" date="2015-09" db="EMBL/GenBank/DDBJ databases">
        <authorList>
            <consortium name="Pathogen Informatics"/>
        </authorList>
    </citation>
    <scope>NUCLEOTIDE SEQUENCE [LARGE SCALE GENOMIC DNA]</scope>
    <source>
        <strain evidence="1 5">2789STDY5608849</strain>
        <strain evidence="2 6">2789STDY5834885</strain>
    </source>
</reference>
<sequence length="99" mass="10739">MSSDDKQNDWSQDPSLSGIDFARLQALQQMASQSRGKSQAEMMPFLLSLMQGNQGGAQFSASEADLIISAIKAGKSKQEAAKIDQMVRLFRSAASGKKR</sequence>
<dbReference type="EMBL" id="JAKNFS010000002">
    <property type="protein sequence ID" value="MCG4764252.1"/>
    <property type="molecule type" value="Genomic_DNA"/>
</dbReference>
<gene>
    <name evidence="1" type="ORF">ERS852406_02545</name>
    <name evidence="2" type="ORF">ERS852498_01142</name>
    <name evidence="3" type="ORF">JTJ23_15360</name>
    <name evidence="4" type="ORF">L0N21_01750</name>
</gene>
<reference evidence="3" key="2">
    <citation type="submission" date="2021-02" db="EMBL/GenBank/DDBJ databases">
        <title>Metagenome-assembled genomes from human diarrheal sample B26.</title>
        <authorList>
            <person name="Ateba T.P."/>
            <person name="Alayande K.A."/>
            <person name="Mwanza M."/>
        </authorList>
    </citation>
    <scope>NUCLEOTIDE SEQUENCE</scope>
    <source>
        <strain evidence="3">06WH</strain>
    </source>
</reference>
<evidence type="ECO:0000313" key="2">
    <source>
        <dbReference type="EMBL" id="CUP05794.1"/>
    </source>
</evidence>
<evidence type="ECO:0000313" key="6">
    <source>
        <dbReference type="Proteomes" id="UP000095709"/>
    </source>
</evidence>
<dbReference type="EMBL" id="CZAL01000005">
    <property type="protein sequence ID" value="CUP05794.1"/>
    <property type="molecule type" value="Genomic_DNA"/>
</dbReference>
<dbReference type="EMBL" id="CYYV01000012">
    <property type="protein sequence ID" value="CUO67480.1"/>
    <property type="molecule type" value="Genomic_DNA"/>
</dbReference>
<name>A0A174K6W4_9FIRM</name>
<proteinExistence type="predicted"/>
<dbReference type="Proteomes" id="UP001199915">
    <property type="component" value="Unassembled WGS sequence"/>
</dbReference>
<evidence type="ECO:0000313" key="5">
    <source>
        <dbReference type="Proteomes" id="UP000095706"/>
    </source>
</evidence>
<dbReference type="Proteomes" id="UP000095709">
    <property type="component" value="Unassembled WGS sequence"/>
</dbReference>
<dbReference type="Proteomes" id="UP000737612">
    <property type="component" value="Unassembled WGS sequence"/>
</dbReference>
<evidence type="ECO:0000313" key="4">
    <source>
        <dbReference type="EMBL" id="MCG4764252.1"/>
    </source>
</evidence>
<dbReference type="EMBL" id="JAFHBD010000070">
    <property type="protein sequence ID" value="MBN2954929.1"/>
    <property type="molecule type" value="Genomic_DNA"/>
</dbReference>
<evidence type="ECO:0000313" key="3">
    <source>
        <dbReference type="EMBL" id="MBN2954929.1"/>
    </source>
</evidence>
<evidence type="ECO:0000313" key="1">
    <source>
        <dbReference type="EMBL" id="CUO67480.1"/>
    </source>
</evidence>
<dbReference type="STRING" id="1150298.ERS852406_02545"/>
<dbReference type="AlphaFoldDB" id="A0A174K6W4"/>
<accession>A0A174K6W4</accession>